<evidence type="ECO:0000313" key="4">
    <source>
        <dbReference type="Proteomes" id="UP000005240"/>
    </source>
</evidence>
<keyword evidence="4" id="KW-1185">Reference proteome</keyword>
<proteinExistence type="predicted"/>
<feature type="region of interest" description="Disordered" evidence="1">
    <location>
        <begin position="82"/>
        <end position="101"/>
    </location>
</feature>
<organism evidence="2">
    <name type="scientific">Puccinia triticina (isolate 1-1 / race 1 (BBBD))</name>
    <name type="common">Brown leaf rust fungus</name>
    <dbReference type="NCBI Taxonomy" id="630390"/>
    <lineage>
        <taxon>Eukaryota</taxon>
        <taxon>Fungi</taxon>
        <taxon>Dikarya</taxon>
        <taxon>Basidiomycota</taxon>
        <taxon>Pucciniomycotina</taxon>
        <taxon>Pucciniomycetes</taxon>
        <taxon>Pucciniales</taxon>
        <taxon>Pucciniaceae</taxon>
        <taxon>Puccinia</taxon>
    </lineage>
</organism>
<reference evidence="2" key="2">
    <citation type="submission" date="2016-05" db="EMBL/GenBank/DDBJ databases">
        <title>Comparative analysis highlights variable genome content of wheat rusts and divergence of the mating loci.</title>
        <authorList>
            <person name="Cuomo C.A."/>
            <person name="Bakkeren G."/>
            <person name="Szabo L."/>
            <person name="Khalil H."/>
            <person name="Joly D."/>
            <person name="Goldberg J."/>
            <person name="Young S."/>
            <person name="Zeng Q."/>
            <person name="Fellers J."/>
        </authorList>
    </citation>
    <scope>NUCLEOTIDE SEQUENCE [LARGE SCALE GENOMIC DNA]</scope>
    <source>
        <strain evidence="2">1-1 BBBD Race 1</strain>
    </source>
</reference>
<reference evidence="3 4" key="3">
    <citation type="journal article" date="2017" name="G3 (Bethesda)">
        <title>Comparative analysis highlights variable genome content of wheat rusts and divergence of the mating loci.</title>
        <authorList>
            <person name="Cuomo C.A."/>
            <person name="Bakkeren G."/>
            <person name="Khalil H.B."/>
            <person name="Panwar V."/>
            <person name="Joly D."/>
            <person name="Linning R."/>
            <person name="Sakthikumar S."/>
            <person name="Song X."/>
            <person name="Adiconis X."/>
            <person name="Fan L."/>
            <person name="Goldberg J.M."/>
            <person name="Levin J.Z."/>
            <person name="Young S."/>
            <person name="Zeng Q."/>
            <person name="Anikster Y."/>
            <person name="Bruce M."/>
            <person name="Wang M."/>
            <person name="Yin C."/>
            <person name="McCallum B."/>
            <person name="Szabo L.J."/>
            <person name="Hulbert S."/>
            <person name="Chen X."/>
            <person name="Fellers J.P."/>
        </authorList>
    </citation>
    <scope>NUCLEOTIDE SEQUENCE</scope>
    <source>
        <strain evidence="4">Isolate 1-1 / race 1 (BBBD)</strain>
        <strain evidence="3">isolate 1-1 / race 1 (BBBD)</strain>
    </source>
</reference>
<dbReference type="Proteomes" id="UP000005240">
    <property type="component" value="Unassembled WGS sequence"/>
</dbReference>
<dbReference type="OrthoDB" id="2500141at2759"/>
<dbReference type="VEuPathDB" id="FungiDB:PTTG_27347"/>
<sequence>MSDSTRSDASNIYRMIMVHEIASKTPAYQRYLRDESKKDLYINTEAKMVSLKVMAANQFSPQTSVDHPRLVILRMQADPALRNFGTPSLPKSDAKGQVGPR</sequence>
<dbReference type="EnsemblFungi" id="PTTG_27347-t43_1">
    <property type="protein sequence ID" value="PTTG_27347-t43_1-p1"/>
    <property type="gene ID" value="PTTG_27347"/>
</dbReference>
<evidence type="ECO:0000256" key="1">
    <source>
        <dbReference type="SAM" id="MobiDB-lite"/>
    </source>
</evidence>
<dbReference type="AlphaFoldDB" id="A0A0C4ELG5"/>
<reference evidence="3" key="4">
    <citation type="submission" date="2025-05" db="UniProtKB">
        <authorList>
            <consortium name="EnsemblFungi"/>
        </authorList>
    </citation>
    <scope>IDENTIFICATION</scope>
    <source>
        <strain evidence="3">isolate 1-1 / race 1 (BBBD)</strain>
    </source>
</reference>
<accession>A0A0C4ELG5</accession>
<reference evidence="2" key="1">
    <citation type="submission" date="2009-11" db="EMBL/GenBank/DDBJ databases">
        <authorList>
            <consortium name="The Broad Institute Genome Sequencing Platform"/>
            <person name="Ward D."/>
            <person name="Feldgarden M."/>
            <person name="Earl A."/>
            <person name="Young S.K."/>
            <person name="Zeng Q."/>
            <person name="Koehrsen M."/>
            <person name="Alvarado L."/>
            <person name="Berlin A."/>
            <person name="Bochicchio J."/>
            <person name="Borenstein D."/>
            <person name="Chapman S.B."/>
            <person name="Chen Z."/>
            <person name="Engels R."/>
            <person name="Freedman E."/>
            <person name="Gellesch M."/>
            <person name="Goldberg J."/>
            <person name="Griggs A."/>
            <person name="Gujja S."/>
            <person name="Heilman E."/>
            <person name="Heiman D."/>
            <person name="Hepburn T."/>
            <person name="Howarth C."/>
            <person name="Jen D."/>
            <person name="Larson L."/>
            <person name="Lewis B."/>
            <person name="Mehta T."/>
            <person name="Park D."/>
            <person name="Pearson M."/>
            <person name="Roberts A."/>
            <person name="Saif S."/>
            <person name="Shea T."/>
            <person name="Shenoy N."/>
            <person name="Sisk P."/>
            <person name="Stolte C."/>
            <person name="Sykes S."/>
            <person name="Thomson T."/>
            <person name="Walk T."/>
            <person name="White J."/>
            <person name="Yandava C."/>
            <person name="Izard J."/>
            <person name="Baranova O.V."/>
            <person name="Blanton J.M."/>
            <person name="Tanner A.C."/>
            <person name="Dewhirst F.E."/>
            <person name="Haas B."/>
            <person name="Nusbaum C."/>
            <person name="Birren B."/>
        </authorList>
    </citation>
    <scope>NUCLEOTIDE SEQUENCE [LARGE SCALE GENOMIC DNA]</scope>
    <source>
        <strain evidence="2">1-1 BBBD Race 1</strain>
    </source>
</reference>
<protein>
    <submittedName>
        <fullName evidence="2 3">Uncharacterized protein</fullName>
    </submittedName>
</protein>
<name>A0A0C4ELG5_PUCT1</name>
<gene>
    <name evidence="2" type="ORF">PTTG_27347</name>
</gene>
<dbReference type="EMBL" id="ADAS02000051">
    <property type="protein sequence ID" value="OAV93438.1"/>
    <property type="molecule type" value="Genomic_DNA"/>
</dbReference>
<evidence type="ECO:0000313" key="3">
    <source>
        <dbReference type="EnsemblFungi" id="PTTG_27347-t43_1-p1"/>
    </source>
</evidence>
<evidence type="ECO:0000313" key="2">
    <source>
        <dbReference type="EMBL" id="OAV93438.1"/>
    </source>
</evidence>